<dbReference type="SUPFAM" id="SSF53448">
    <property type="entry name" value="Nucleotide-diphospho-sugar transferases"/>
    <property type="match status" value="1"/>
</dbReference>
<dbReference type="InterPro" id="IPR050834">
    <property type="entry name" value="Glycosyltransf_2"/>
</dbReference>
<reference evidence="2 3" key="1">
    <citation type="submission" date="2019-03" db="EMBL/GenBank/DDBJ databases">
        <title>Genomic Encyclopedia of Archaeal and Bacterial Type Strains, Phase II (KMG-II): from individual species to whole genera.</title>
        <authorList>
            <person name="Goeker M."/>
        </authorList>
    </citation>
    <scope>NUCLEOTIDE SEQUENCE [LARGE SCALE GENOMIC DNA]</scope>
    <source>
        <strain evidence="2 3">DSM 19035</strain>
    </source>
</reference>
<sequence>MIIVKPKPNPKITIITVCYNSGSDLEDTILNVLELTDPELDYIIIDGGSTDGSLNLIHKYASRLKAYISEPDQGIYDAMNKGWGLADPESFILYLGAGDKILNMPDKENFYNADVIFGDVEIGNKYLFKSKFNFMLRLGNTIHHQAEFVRKKIHTDPPFSLKYKIYSDFNFNQKLLLKKVRFIKDNSFRSYALEGGISYEFNNKEPLEIVKANFGTAHYLLAKLYYIYKKL</sequence>
<gene>
    <name evidence="2" type="ORF">ATK78_2125</name>
</gene>
<dbReference type="InterPro" id="IPR029044">
    <property type="entry name" value="Nucleotide-diphossugar_trans"/>
</dbReference>
<evidence type="ECO:0000313" key="2">
    <source>
        <dbReference type="EMBL" id="TDQ09966.1"/>
    </source>
</evidence>
<comment type="caution">
    <text evidence="2">The sequence shown here is derived from an EMBL/GenBank/DDBJ whole genome shotgun (WGS) entry which is preliminary data.</text>
</comment>
<dbReference type="AlphaFoldDB" id="A0A4R6SX18"/>
<dbReference type="Gene3D" id="3.90.550.10">
    <property type="entry name" value="Spore Coat Polysaccharide Biosynthesis Protein SpsA, Chain A"/>
    <property type="match status" value="1"/>
</dbReference>
<dbReference type="GO" id="GO:0016740">
    <property type="term" value="F:transferase activity"/>
    <property type="evidence" value="ECO:0007669"/>
    <property type="project" value="UniProtKB-KW"/>
</dbReference>
<proteinExistence type="predicted"/>
<keyword evidence="2" id="KW-0808">Transferase</keyword>
<dbReference type="Proteomes" id="UP000295620">
    <property type="component" value="Unassembled WGS sequence"/>
</dbReference>
<evidence type="ECO:0000313" key="3">
    <source>
        <dbReference type="Proteomes" id="UP000295620"/>
    </source>
</evidence>
<dbReference type="PANTHER" id="PTHR43685:SF2">
    <property type="entry name" value="GLYCOSYLTRANSFERASE 2-LIKE DOMAIN-CONTAINING PROTEIN"/>
    <property type="match status" value="1"/>
</dbReference>
<name>A0A4R6SX18_9SPHI</name>
<protein>
    <submittedName>
        <fullName evidence="2">Glycosyltransferase involved in cell wall biosynthesis</fullName>
    </submittedName>
</protein>
<organism evidence="2 3">
    <name type="scientific">Pedobacter metabolipauper</name>
    <dbReference type="NCBI Taxonomy" id="425513"/>
    <lineage>
        <taxon>Bacteria</taxon>
        <taxon>Pseudomonadati</taxon>
        <taxon>Bacteroidota</taxon>
        <taxon>Sphingobacteriia</taxon>
        <taxon>Sphingobacteriales</taxon>
        <taxon>Sphingobacteriaceae</taxon>
        <taxon>Pedobacter</taxon>
    </lineage>
</organism>
<evidence type="ECO:0000259" key="1">
    <source>
        <dbReference type="Pfam" id="PF00535"/>
    </source>
</evidence>
<dbReference type="OrthoDB" id="9788101at2"/>
<feature type="domain" description="Glycosyltransferase 2-like" evidence="1">
    <location>
        <begin position="13"/>
        <end position="96"/>
    </location>
</feature>
<dbReference type="EMBL" id="SNYC01000004">
    <property type="protein sequence ID" value="TDQ09966.1"/>
    <property type="molecule type" value="Genomic_DNA"/>
</dbReference>
<dbReference type="RefSeq" id="WP_133576012.1">
    <property type="nucleotide sequence ID" value="NZ_SNYC01000004.1"/>
</dbReference>
<dbReference type="Pfam" id="PF00535">
    <property type="entry name" value="Glycos_transf_2"/>
    <property type="match status" value="1"/>
</dbReference>
<dbReference type="PANTHER" id="PTHR43685">
    <property type="entry name" value="GLYCOSYLTRANSFERASE"/>
    <property type="match status" value="1"/>
</dbReference>
<keyword evidence="3" id="KW-1185">Reference proteome</keyword>
<accession>A0A4R6SX18</accession>
<dbReference type="InterPro" id="IPR001173">
    <property type="entry name" value="Glyco_trans_2-like"/>
</dbReference>